<sequence length="270" mass="31481">MPDDLLSLPRELRDMIIELVLDAHAEPPKRPRIYNTRRNDSGTRTALRVFDRPPTLPAFKQYNAYGLLLTNQQLHDETNDRLHQLPPLYSLDLMMMGNNARELRPTWICCPVRSTGPIESVSINVRDAWDTPELYLERLRDTLLDLDCFSALLVYIVRICCPGEWVKTVKLNLEIPSEGYRNLSIDDFQMGYFGGPAYRLSELPPRTLRKFRNNQNEVLRILAYQYTFASLSVPEDLLDAGYTVWWDWEEELDNLIITVDGYQKAELARW</sequence>
<comment type="caution">
    <text evidence="1">The sequence shown here is derived from an EMBL/GenBank/DDBJ whole genome shotgun (WGS) entry which is preliminary data.</text>
</comment>
<evidence type="ECO:0000313" key="2">
    <source>
        <dbReference type="Proteomes" id="UP000676310"/>
    </source>
</evidence>
<evidence type="ECO:0000313" key="1">
    <source>
        <dbReference type="EMBL" id="CAG5180889.1"/>
    </source>
</evidence>
<dbReference type="OrthoDB" id="3695622at2759"/>
<dbReference type="Proteomes" id="UP000676310">
    <property type="component" value="Unassembled WGS sequence"/>
</dbReference>
<keyword evidence="2" id="KW-1185">Reference proteome</keyword>
<dbReference type="AlphaFoldDB" id="A0A8J2II92"/>
<organism evidence="1 2">
    <name type="scientific">Alternaria atra</name>
    <dbReference type="NCBI Taxonomy" id="119953"/>
    <lineage>
        <taxon>Eukaryota</taxon>
        <taxon>Fungi</taxon>
        <taxon>Dikarya</taxon>
        <taxon>Ascomycota</taxon>
        <taxon>Pezizomycotina</taxon>
        <taxon>Dothideomycetes</taxon>
        <taxon>Pleosporomycetidae</taxon>
        <taxon>Pleosporales</taxon>
        <taxon>Pleosporineae</taxon>
        <taxon>Pleosporaceae</taxon>
        <taxon>Alternaria</taxon>
        <taxon>Alternaria sect. Ulocladioides</taxon>
    </lineage>
</organism>
<accession>A0A8J2II92</accession>
<proteinExistence type="predicted"/>
<protein>
    <submittedName>
        <fullName evidence="1">Uncharacterized protein</fullName>
    </submittedName>
</protein>
<dbReference type="EMBL" id="CAJRGZ010000025">
    <property type="protein sequence ID" value="CAG5180889.1"/>
    <property type="molecule type" value="Genomic_DNA"/>
</dbReference>
<reference evidence="1" key="1">
    <citation type="submission" date="2021-05" db="EMBL/GenBank/DDBJ databases">
        <authorList>
            <person name="Stam R."/>
        </authorList>
    </citation>
    <scope>NUCLEOTIDE SEQUENCE</scope>
    <source>
        <strain evidence="1">CS162</strain>
    </source>
</reference>
<name>A0A8J2II92_9PLEO</name>
<dbReference type="RefSeq" id="XP_043173057.1">
    <property type="nucleotide sequence ID" value="XM_043317122.1"/>
</dbReference>
<dbReference type="GeneID" id="67021714"/>
<gene>
    <name evidence="1" type="ORF">ALTATR162_LOCUS9488</name>
</gene>